<sequence>MYNAALEQQGVLDGFTSLRWRRRFFEPGEFELHAPANQDTLSLLTAGNILHRLDRQEAGIIESVRITSSSETGDEIEAAGRMASSLLSRRVIQPAVSFSGTVEDAMRKIVADNAISSRPIDFLTLGESGGFAPLCSFQTSGKNLLTVLKALGKSAPLGFRLRPDVQNRKWVFEVYSGADRTVAQTLNPYILFSDGFSNISGSSYTLDTTGFCNFAYVCAAEEDGTVVLAEADLTNGEPRRELWVDAGDLQKGSLTDEEYREQLRQRGIQSLAEAAKAENFEASAVDTENFRYRTDWDLGDIISFEKWGLRLDQRVTEVEEVYENGTATITPVCGTPLPETLDLGSEG</sequence>
<organism evidence="2 3">
    <name type="scientific">Caproicibacter fermentans</name>
    <dbReference type="NCBI Taxonomy" id="2576756"/>
    <lineage>
        <taxon>Bacteria</taxon>
        <taxon>Bacillati</taxon>
        <taxon>Bacillota</taxon>
        <taxon>Clostridia</taxon>
        <taxon>Eubacteriales</taxon>
        <taxon>Acutalibacteraceae</taxon>
        <taxon>Caproicibacter</taxon>
    </lineage>
</organism>
<dbReference type="InterPro" id="IPR029432">
    <property type="entry name" value="Gp28/Gp37-like_dom"/>
</dbReference>
<dbReference type="Pfam" id="PF14594">
    <property type="entry name" value="Sipho_Gp37"/>
    <property type="match status" value="1"/>
</dbReference>
<evidence type="ECO:0000313" key="3">
    <source>
        <dbReference type="Proteomes" id="UP000469440"/>
    </source>
</evidence>
<protein>
    <submittedName>
        <fullName evidence="2">Siphovirus ReqiPepy6 Gp37-like protein</fullName>
    </submittedName>
</protein>
<gene>
    <name evidence="2" type="ORF">CAFE_02340</name>
</gene>
<evidence type="ECO:0000313" key="2">
    <source>
        <dbReference type="EMBL" id="MVB09578.1"/>
    </source>
</evidence>
<reference evidence="2 3" key="1">
    <citation type="submission" date="2019-09" db="EMBL/GenBank/DDBJ databases">
        <title>Genome sequence of Clostridium sp. EA1.</title>
        <authorList>
            <person name="Poehlein A."/>
            <person name="Bengelsdorf F.R."/>
            <person name="Daniel R."/>
        </authorList>
    </citation>
    <scope>NUCLEOTIDE SEQUENCE [LARGE SCALE GENOMIC DNA]</scope>
    <source>
        <strain evidence="2 3">EA1</strain>
    </source>
</reference>
<dbReference type="RefSeq" id="WP_166525040.1">
    <property type="nucleotide sequence ID" value="NZ_VWXL01000010.1"/>
</dbReference>
<dbReference type="EMBL" id="VWXL01000010">
    <property type="protein sequence ID" value="MVB09578.1"/>
    <property type="molecule type" value="Genomic_DNA"/>
</dbReference>
<name>A0A6N8HV95_9FIRM</name>
<evidence type="ECO:0000259" key="1">
    <source>
        <dbReference type="Pfam" id="PF14594"/>
    </source>
</evidence>
<comment type="caution">
    <text evidence="2">The sequence shown here is derived from an EMBL/GenBank/DDBJ whole genome shotgun (WGS) entry which is preliminary data.</text>
</comment>
<proteinExistence type="predicted"/>
<keyword evidence="3" id="KW-1185">Reference proteome</keyword>
<dbReference type="AlphaFoldDB" id="A0A6N8HV95"/>
<accession>A0A6N8HV95</accession>
<feature type="domain" description="Gp28/Gp37-like" evidence="1">
    <location>
        <begin position="2"/>
        <end position="335"/>
    </location>
</feature>
<dbReference type="Proteomes" id="UP000469440">
    <property type="component" value="Unassembled WGS sequence"/>
</dbReference>